<dbReference type="InterPro" id="IPR058660">
    <property type="entry name" value="WHD_DnaB"/>
</dbReference>
<dbReference type="Proteomes" id="UP000593626">
    <property type="component" value="Chromosome"/>
</dbReference>
<reference evidence="5 6" key="1">
    <citation type="submission" date="2019-07" db="EMBL/GenBank/DDBJ databases">
        <title>Genome sequence of 2 isolates from Red Sea Mangroves.</title>
        <authorList>
            <person name="Sefrji F."/>
            <person name="Michoud G."/>
            <person name="Merlino G."/>
            <person name="Daffonchio D."/>
        </authorList>
    </citation>
    <scope>NUCLEOTIDE SEQUENCE [LARGE SCALE GENOMIC DNA]</scope>
    <source>
        <strain evidence="5 6">R1DC41</strain>
    </source>
</reference>
<dbReference type="KEGG" id="mcui:G8O30_09505"/>
<dbReference type="EMBL" id="CP049742">
    <property type="protein sequence ID" value="QPC47188.1"/>
    <property type="molecule type" value="Genomic_DNA"/>
</dbReference>
<keyword evidence="6" id="KW-1185">Reference proteome</keyword>
<evidence type="ECO:0000259" key="4">
    <source>
        <dbReference type="Pfam" id="PF25888"/>
    </source>
</evidence>
<feature type="domain" description="Replicative helicase loading/DNA remodeling protein DnaB N-terminal winged helix" evidence="4">
    <location>
        <begin position="6"/>
        <end position="170"/>
    </location>
</feature>
<comment type="similarity">
    <text evidence="1">Belongs to the DnaB/DnaD family.</text>
</comment>
<feature type="domain" description="DnaB/C C-terminal" evidence="3">
    <location>
        <begin position="325"/>
        <end position="389"/>
    </location>
</feature>
<dbReference type="AlphaFoldDB" id="A0A7S8CCB3"/>
<sequence>MIWKDIQPSDTYEVYLSGFLQPEHYRLLTLLYQPLIGSLSAALFHHLSYEPSMNRLRSEPTMHYSLLDILQVPLSELILARNRLEATGLVKVFEKKEDQKRHFLYHLHAPLQAKDFFEEPILSVPLYRKVGQSRFQTLKSLLTDQAPMRKDWQEVTRSYDDVFSIDVSRTILDPVFQQVSSLEKEQRFVTEAQKGSVQLTDQHIDLDLLRSGLKGNLLSDKAITSQVLAHVQKLGFLYGIDTLSMKDEILHSVTEEGAIDLEILSRNVKEWYRFNHKKSEPSMVEKVQKPTNRTVEKEPMTPEEKHIQYLETVSPRELLQAHAGGGTPTPEDLSLIAEVMDSQKLEPGVMNTLIEFVLYRTNMKLNRNFLIKIASHWARKQIKTVPEAMNLAREEQKKYQEWATQKKDTTMKQPRRSKAPIREEKLPEWLKEYNEQKTSPSEHAVISNEELERKKQLEERLKKYKK</sequence>
<evidence type="ECO:0000313" key="6">
    <source>
        <dbReference type="Proteomes" id="UP000593626"/>
    </source>
</evidence>
<evidence type="ECO:0000256" key="1">
    <source>
        <dbReference type="ARBA" id="ARBA00093462"/>
    </source>
</evidence>
<name>A0A7S8CCB3_9BACI</name>
<proteinExistence type="inferred from homology"/>
<feature type="region of interest" description="Disordered" evidence="2">
    <location>
        <begin position="405"/>
        <end position="424"/>
    </location>
</feature>
<gene>
    <name evidence="5" type="ORF">G8O30_09505</name>
</gene>
<dbReference type="RefSeq" id="WP_239671853.1">
    <property type="nucleotide sequence ID" value="NZ_CP049742.1"/>
</dbReference>
<evidence type="ECO:0000313" key="5">
    <source>
        <dbReference type="EMBL" id="QPC47188.1"/>
    </source>
</evidence>
<evidence type="ECO:0000256" key="2">
    <source>
        <dbReference type="SAM" id="MobiDB-lite"/>
    </source>
</evidence>
<protein>
    <submittedName>
        <fullName evidence="5">Replication initiation and membrane attachment protein</fullName>
    </submittedName>
</protein>
<organism evidence="5 6">
    <name type="scientific">Mangrovibacillus cuniculi</name>
    <dbReference type="NCBI Taxonomy" id="2593652"/>
    <lineage>
        <taxon>Bacteria</taxon>
        <taxon>Bacillati</taxon>
        <taxon>Bacillota</taxon>
        <taxon>Bacilli</taxon>
        <taxon>Bacillales</taxon>
        <taxon>Bacillaceae</taxon>
        <taxon>Mangrovibacillus</taxon>
    </lineage>
</organism>
<accession>A0A7S8CCB3</accession>
<dbReference type="Pfam" id="PF25888">
    <property type="entry name" value="WHD_DnaB"/>
    <property type="match status" value="1"/>
</dbReference>
<evidence type="ECO:0000259" key="3">
    <source>
        <dbReference type="Pfam" id="PF07261"/>
    </source>
</evidence>
<feature type="region of interest" description="Disordered" evidence="2">
    <location>
        <begin position="282"/>
        <end position="302"/>
    </location>
</feature>
<dbReference type="InterPro" id="IPR006343">
    <property type="entry name" value="DnaB/C_C"/>
</dbReference>
<dbReference type="Pfam" id="PF07261">
    <property type="entry name" value="DnaB_2"/>
    <property type="match status" value="1"/>
</dbReference>